<evidence type="ECO:0000259" key="1">
    <source>
        <dbReference type="Pfam" id="PF25164"/>
    </source>
</evidence>
<dbReference type="Proteomes" id="UP000254537">
    <property type="component" value="Chromosome"/>
</dbReference>
<name>A0A345Y2I5_9NEIS</name>
<dbReference type="Pfam" id="PF25164">
    <property type="entry name" value="CoiA_N"/>
    <property type="match status" value="1"/>
</dbReference>
<dbReference type="OrthoDB" id="9134102at2"/>
<dbReference type="KEGG" id="ccah:DWG20_01095"/>
<accession>A0A345Y2I5</accession>
<dbReference type="AlphaFoldDB" id="A0A345Y2I5"/>
<feature type="domain" description="Competence protein CoiA-like N-terminal" evidence="1">
    <location>
        <begin position="39"/>
        <end position="68"/>
    </location>
</feature>
<proteinExistence type="predicted"/>
<evidence type="ECO:0000313" key="3">
    <source>
        <dbReference type="Proteomes" id="UP000254537"/>
    </source>
</evidence>
<organism evidence="2 3">
    <name type="scientific">Crenobacter cavernae</name>
    <dbReference type="NCBI Taxonomy" id="2290923"/>
    <lineage>
        <taxon>Bacteria</taxon>
        <taxon>Pseudomonadati</taxon>
        <taxon>Pseudomonadota</taxon>
        <taxon>Betaproteobacteria</taxon>
        <taxon>Neisseriales</taxon>
        <taxon>Neisseriaceae</taxon>
        <taxon>Crenobacter</taxon>
    </lineage>
</organism>
<evidence type="ECO:0000313" key="2">
    <source>
        <dbReference type="EMBL" id="AXK38137.1"/>
    </source>
</evidence>
<dbReference type="InterPro" id="IPR057253">
    <property type="entry name" value="CoiA-like_N"/>
</dbReference>
<dbReference type="EMBL" id="CP031337">
    <property type="protein sequence ID" value="AXK38137.1"/>
    <property type="molecule type" value="Genomic_DNA"/>
</dbReference>
<sequence>MASIFKIPASLRHRATFGLLAGRLVDASSVKRGLACGCVCPQCQSPLVAKQGEVYIHHFAHHNRRACDNALVASILFAAKQELSESTGGITAKREAEYGGELLSKLGREVNWQVETVAKNWPVDHDGQEPDLVVAIASHRMAILVEIASRVFPSSLSLHYKQHNLPCMVISLNAVLTQLVDYQKSISLETLNRLLLREPSCRYWLWHPKVDEMREQLVQKVREQHARHQWFGKRGTAAVPVHLPELPPIKASPSGWMWNRHIPLASAIQRAIHKVGIPFGKQSYLEAFLGNPGTFREKDFPDPLQWALRMSAQEHGKYIELLKELAMIKKE</sequence>
<protein>
    <recommendedName>
        <fullName evidence="1">Competence protein CoiA-like N-terminal domain-containing protein</fullName>
    </recommendedName>
</protein>
<dbReference type="RefSeq" id="WP_115432019.1">
    <property type="nucleotide sequence ID" value="NZ_CP031337.1"/>
</dbReference>
<reference evidence="2 3" key="1">
    <citation type="submission" date="2018-07" db="EMBL/GenBank/DDBJ databases">
        <title>Crenobacter cavernae sp. nov., isolated from a karst cave.</title>
        <authorList>
            <person name="Zhu H."/>
        </authorList>
    </citation>
    <scope>NUCLEOTIDE SEQUENCE [LARGE SCALE GENOMIC DNA]</scope>
    <source>
        <strain evidence="2 3">K1W11S-77</strain>
    </source>
</reference>
<gene>
    <name evidence="2" type="ORF">DWG20_01095</name>
</gene>